<dbReference type="KEGG" id="gce:KYE46_03250"/>
<evidence type="ECO:0000256" key="1">
    <source>
        <dbReference type="ARBA" id="ARBA00022692"/>
    </source>
</evidence>
<dbReference type="Pfam" id="PF01127">
    <property type="entry name" value="Sdh_cyt"/>
    <property type="match status" value="1"/>
</dbReference>
<gene>
    <name evidence="5" type="ORF">KYE46_03250</name>
</gene>
<feature type="transmembrane region" description="Helical" evidence="4">
    <location>
        <begin position="52"/>
        <end position="73"/>
    </location>
</feature>
<protein>
    <submittedName>
        <fullName evidence="5">Succinate dehydrogenase</fullName>
    </submittedName>
</protein>
<dbReference type="Proteomes" id="UP000825009">
    <property type="component" value="Chromosome"/>
</dbReference>
<reference evidence="5 6" key="1">
    <citation type="submission" date="2021-07" db="EMBL/GenBank/DDBJ databases">
        <title>A novel Jannaschia species isolated from marine dinoflagellate Ceratoperidinium margalefii.</title>
        <authorList>
            <person name="Jiang Y."/>
            <person name="Li Z."/>
        </authorList>
    </citation>
    <scope>NUCLEOTIDE SEQUENCE [LARGE SCALE GENOMIC DNA]</scope>
    <source>
        <strain evidence="5 6">J12C1-MA-4</strain>
    </source>
</reference>
<sequence>MLTLRLYMLQRITALLMAPLVLGHLAVMIYAIQGGLSAAEILGRTQGSVLWFLFYGTFVLAVAIHGAIGLRTIAHEWGGLRGPALELLMWGIGAGLLALGARAVWAVTFGGML</sequence>
<feature type="transmembrane region" description="Helical" evidence="4">
    <location>
        <begin position="85"/>
        <end position="105"/>
    </location>
</feature>
<name>A0A8F6YB78_9RHOB</name>
<proteinExistence type="predicted"/>
<keyword evidence="6" id="KW-1185">Reference proteome</keyword>
<evidence type="ECO:0000256" key="3">
    <source>
        <dbReference type="ARBA" id="ARBA00023136"/>
    </source>
</evidence>
<dbReference type="InterPro" id="IPR000701">
    <property type="entry name" value="SuccDH_FuR_B_TM-su"/>
</dbReference>
<keyword evidence="1 4" id="KW-0812">Transmembrane</keyword>
<dbReference type="EMBL" id="CP079194">
    <property type="protein sequence ID" value="QXT40283.1"/>
    <property type="molecule type" value="Genomic_DNA"/>
</dbReference>
<organism evidence="5 6">
    <name type="scientific">Gymnodinialimonas ceratoperidinii</name>
    <dbReference type="NCBI Taxonomy" id="2856823"/>
    <lineage>
        <taxon>Bacteria</taxon>
        <taxon>Pseudomonadati</taxon>
        <taxon>Pseudomonadota</taxon>
        <taxon>Alphaproteobacteria</taxon>
        <taxon>Rhodobacterales</taxon>
        <taxon>Paracoccaceae</taxon>
        <taxon>Gymnodinialimonas</taxon>
    </lineage>
</organism>
<accession>A0A8F6YB78</accession>
<dbReference type="AlphaFoldDB" id="A0A8F6YB78"/>
<evidence type="ECO:0000256" key="2">
    <source>
        <dbReference type="ARBA" id="ARBA00022989"/>
    </source>
</evidence>
<keyword evidence="3 4" id="KW-0472">Membrane</keyword>
<keyword evidence="2 4" id="KW-1133">Transmembrane helix</keyword>
<evidence type="ECO:0000313" key="6">
    <source>
        <dbReference type="Proteomes" id="UP000825009"/>
    </source>
</evidence>
<evidence type="ECO:0000313" key="5">
    <source>
        <dbReference type="EMBL" id="QXT40283.1"/>
    </source>
</evidence>
<feature type="transmembrane region" description="Helical" evidence="4">
    <location>
        <begin position="12"/>
        <end position="32"/>
    </location>
</feature>
<evidence type="ECO:0000256" key="4">
    <source>
        <dbReference type="SAM" id="Phobius"/>
    </source>
</evidence>
<dbReference type="RefSeq" id="WP_219003416.1">
    <property type="nucleotide sequence ID" value="NZ_CP079194.1"/>
</dbReference>